<feature type="compositionally biased region" description="Gly residues" evidence="1">
    <location>
        <begin position="180"/>
        <end position="189"/>
    </location>
</feature>
<gene>
    <name evidence="2" type="primary">P0022B05.135</name>
    <name evidence="3" type="ORF">OSJNBa0057M23.107</name>
</gene>
<evidence type="ECO:0000313" key="2">
    <source>
        <dbReference type="EMBL" id="BAC10829.1"/>
    </source>
</evidence>
<proteinExistence type="predicted"/>
<reference evidence="2" key="1">
    <citation type="submission" date="2001-10" db="EMBL/GenBank/DDBJ databases">
        <title>Oryza sativa nipponbare(GA3) genomic DNA, chromosome 7, PAC clone:P0022B05.</title>
        <authorList>
            <person name="Sasaki T."/>
            <person name="Matsumoto T."/>
            <person name="Yamamoto K."/>
        </authorList>
    </citation>
    <scope>NUCLEOTIDE SEQUENCE</scope>
</reference>
<evidence type="ECO:0000313" key="4">
    <source>
        <dbReference type="Proteomes" id="UP000000763"/>
    </source>
</evidence>
<feature type="compositionally biased region" description="Basic and acidic residues" evidence="1">
    <location>
        <begin position="133"/>
        <end position="142"/>
    </location>
</feature>
<dbReference type="AlphaFoldDB" id="Q8LHW7"/>
<feature type="region of interest" description="Disordered" evidence="1">
    <location>
        <begin position="1"/>
        <end position="26"/>
    </location>
</feature>
<evidence type="ECO:0000256" key="1">
    <source>
        <dbReference type="SAM" id="MobiDB-lite"/>
    </source>
</evidence>
<organism evidence="2 4">
    <name type="scientific">Oryza sativa subsp. japonica</name>
    <name type="common">Rice</name>
    <dbReference type="NCBI Taxonomy" id="39947"/>
    <lineage>
        <taxon>Eukaryota</taxon>
        <taxon>Viridiplantae</taxon>
        <taxon>Streptophyta</taxon>
        <taxon>Embryophyta</taxon>
        <taxon>Tracheophyta</taxon>
        <taxon>Spermatophyta</taxon>
        <taxon>Magnoliopsida</taxon>
        <taxon>Liliopsida</taxon>
        <taxon>Poales</taxon>
        <taxon>Poaceae</taxon>
        <taxon>BOP clade</taxon>
        <taxon>Oryzoideae</taxon>
        <taxon>Oryzeae</taxon>
        <taxon>Oryzinae</taxon>
        <taxon>Oryza</taxon>
        <taxon>Oryza sativa</taxon>
    </lineage>
</organism>
<feature type="compositionally biased region" description="Basic residues" evidence="1">
    <location>
        <begin position="218"/>
        <end position="234"/>
    </location>
</feature>
<evidence type="ECO:0000313" key="3">
    <source>
        <dbReference type="EMBL" id="BAD30950.1"/>
    </source>
</evidence>
<dbReference type="EMBL" id="AP004262">
    <property type="protein sequence ID" value="BAC10829.1"/>
    <property type="molecule type" value="Genomic_DNA"/>
</dbReference>
<feature type="compositionally biased region" description="Basic and acidic residues" evidence="1">
    <location>
        <begin position="190"/>
        <end position="200"/>
    </location>
</feature>
<reference evidence="4" key="3">
    <citation type="journal article" date="2005" name="Nature">
        <title>The map-based sequence of the rice genome.</title>
        <authorList>
            <consortium name="International rice genome sequencing project (IRGSP)"/>
            <person name="Matsumoto T."/>
            <person name="Wu J."/>
            <person name="Kanamori H."/>
            <person name="Katayose Y."/>
            <person name="Fujisawa M."/>
            <person name="Namiki N."/>
            <person name="Mizuno H."/>
            <person name="Yamamoto K."/>
            <person name="Antonio B.A."/>
            <person name="Baba T."/>
            <person name="Sakata K."/>
            <person name="Nagamura Y."/>
            <person name="Aoki H."/>
            <person name="Arikawa K."/>
            <person name="Arita K."/>
            <person name="Bito T."/>
            <person name="Chiden Y."/>
            <person name="Fujitsuka N."/>
            <person name="Fukunaka R."/>
            <person name="Hamada M."/>
            <person name="Harada C."/>
            <person name="Hayashi A."/>
            <person name="Hijishita S."/>
            <person name="Honda M."/>
            <person name="Hosokawa S."/>
            <person name="Ichikawa Y."/>
            <person name="Idonuma A."/>
            <person name="Iijima M."/>
            <person name="Ikeda M."/>
            <person name="Ikeno M."/>
            <person name="Ito K."/>
            <person name="Ito S."/>
            <person name="Ito T."/>
            <person name="Ito Y."/>
            <person name="Ito Y."/>
            <person name="Iwabuchi A."/>
            <person name="Kamiya K."/>
            <person name="Karasawa W."/>
            <person name="Kurita K."/>
            <person name="Katagiri S."/>
            <person name="Kikuta A."/>
            <person name="Kobayashi H."/>
            <person name="Kobayashi N."/>
            <person name="Machita K."/>
            <person name="Maehara T."/>
            <person name="Masukawa M."/>
            <person name="Mizubayashi T."/>
            <person name="Mukai Y."/>
            <person name="Nagasaki H."/>
            <person name="Nagata Y."/>
            <person name="Naito S."/>
            <person name="Nakashima M."/>
            <person name="Nakama Y."/>
            <person name="Nakamichi Y."/>
            <person name="Nakamura M."/>
            <person name="Meguro A."/>
            <person name="Negishi M."/>
            <person name="Ohta I."/>
            <person name="Ohta T."/>
            <person name="Okamoto M."/>
            <person name="Ono N."/>
            <person name="Saji S."/>
            <person name="Sakaguchi M."/>
            <person name="Sakai K."/>
            <person name="Shibata M."/>
            <person name="Shimokawa T."/>
            <person name="Song J."/>
            <person name="Takazaki Y."/>
            <person name="Terasawa K."/>
            <person name="Tsugane M."/>
            <person name="Tsuji K."/>
            <person name="Ueda S."/>
            <person name="Waki K."/>
            <person name="Yamagata H."/>
            <person name="Yamamoto M."/>
            <person name="Yamamoto S."/>
            <person name="Yamane H."/>
            <person name="Yoshiki S."/>
            <person name="Yoshihara R."/>
            <person name="Yukawa K."/>
            <person name="Zhong H."/>
            <person name="Yano M."/>
            <person name="Yuan Q."/>
            <person name="Ouyang S."/>
            <person name="Liu J."/>
            <person name="Jones K.M."/>
            <person name="Gansberger K."/>
            <person name="Moffat K."/>
            <person name="Hill J."/>
            <person name="Bera J."/>
            <person name="Fadrosh D."/>
            <person name="Jin S."/>
            <person name="Johri S."/>
            <person name="Kim M."/>
            <person name="Overton L."/>
            <person name="Reardon M."/>
            <person name="Tsitrin T."/>
            <person name="Vuong H."/>
            <person name="Weaver B."/>
            <person name="Ciecko A."/>
            <person name="Tallon L."/>
            <person name="Jackson J."/>
            <person name="Pai G."/>
            <person name="Aken S.V."/>
            <person name="Utterback T."/>
            <person name="Reidmuller S."/>
            <person name="Feldblyum T."/>
            <person name="Hsiao J."/>
            <person name="Zismann V."/>
            <person name="Iobst S."/>
            <person name="de Vazeille A.R."/>
            <person name="Buell C.R."/>
            <person name="Ying K."/>
            <person name="Li Y."/>
            <person name="Lu T."/>
            <person name="Huang Y."/>
            <person name="Zhao Q."/>
            <person name="Feng Q."/>
            <person name="Zhang L."/>
            <person name="Zhu J."/>
            <person name="Weng Q."/>
            <person name="Mu J."/>
            <person name="Lu Y."/>
            <person name="Fan D."/>
            <person name="Liu Y."/>
            <person name="Guan J."/>
            <person name="Zhang Y."/>
            <person name="Yu S."/>
            <person name="Liu X."/>
            <person name="Zhang Y."/>
            <person name="Hong G."/>
            <person name="Han B."/>
            <person name="Choisne N."/>
            <person name="Demange N."/>
            <person name="Orjeda G."/>
            <person name="Samain S."/>
            <person name="Cattolico L."/>
            <person name="Pelletier E."/>
            <person name="Couloux A."/>
            <person name="Segurens B."/>
            <person name="Wincker P."/>
            <person name="D'Hont A."/>
            <person name="Scarpelli C."/>
            <person name="Weissenbach J."/>
            <person name="Salanoubat M."/>
            <person name="Quetier F."/>
            <person name="Yu Y."/>
            <person name="Kim H.R."/>
            <person name="Rambo T."/>
            <person name="Currie J."/>
            <person name="Collura K."/>
            <person name="Luo M."/>
            <person name="Yang T."/>
            <person name="Ammiraju J.S.S."/>
            <person name="Engler F."/>
            <person name="Soderlund C."/>
            <person name="Wing R.A."/>
            <person name="Palmer L.E."/>
            <person name="de la Bastide M."/>
            <person name="Spiegel L."/>
            <person name="Nascimento L."/>
            <person name="Zutavern T."/>
            <person name="O'Shaughnessy A."/>
            <person name="Dike S."/>
            <person name="Dedhia N."/>
            <person name="Preston R."/>
            <person name="Balija V."/>
            <person name="McCombie W.R."/>
            <person name="Chow T."/>
            <person name="Chen H."/>
            <person name="Chung M."/>
            <person name="Chen C."/>
            <person name="Shaw J."/>
            <person name="Wu H."/>
            <person name="Hsiao K."/>
            <person name="Chao Y."/>
            <person name="Chu M."/>
            <person name="Cheng C."/>
            <person name="Hour A."/>
            <person name="Lee P."/>
            <person name="Lin S."/>
            <person name="Lin Y."/>
            <person name="Liou J."/>
            <person name="Liu S."/>
            <person name="Hsing Y."/>
            <person name="Raghuvanshi S."/>
            <person name="Mohanty A."/>
            <person name="Bharti A.K."/>
            <person name="Gaur A."/>
            <person name="Gupta V."/>
            <person name="Kumar D."/>
            <person name="Ravi V."/>
            <person name="Vij S."/>
            <person name="Kapur A."/>
            <person name="Khurana P."/>
            <person name="Khurana P."/>
            <person name="Khurana J.P."/>
            <person name="Tyagi A.K."/>
            <person name="Gaikwad K."/>
            <person name="Singh A."/>
            <person name="Dalal V."/>
            <person name="Srivastava S."/>
            <person name="Dixit A."/>
            <person name="Pal A.K."/>
            <person name="Ghazi I.A."/>
            <person name="Yadav M."/>
            <person name="Pandit A."/>
            <person name="Bhargava A."/>
            <person name="Sureshbabu K."/>
            <person name="Batra K."/>
            <person name="Sharma T.R."/>
            <person name="Mohapatra T."/>
            <person name="Singh N.K."/>
            <person name="Messing J."/>
            <person name="Nelson A.B."/>
            <person name="Fuks G."/>
            <person name="Kavchok S."/>
            <person name="Keizer G."/>
            <person name="Linton E."/>
            <person name="Llaca V."/>
            <person name="Song R."/>
            <person name="Tanyolac B."/>
            <person name="Young S."/>
            <person name="Ho-Il K."/>
            <person name="Hahn J.H."/>
            <person name="Sangsakoo G."/>
            <person name="Vanavichit A."/>
            <person name="de Mattos Luiz.A.T."/>
            <person name="Zimmer P.D."/>
            <person name="Malone G."/>
            <person name="Dellagostin O."/>
            <person name="de Oliveira A.C."/>
            <person name="Bevan M."/>
            <person name="Bancroft I."/>
            <person name="Minx P."/>
            <person name="Cordum H."/>
            <person name="Wilson R."/>
            <person name="Cheng Z."/>
            <person name="Jin W."/>
            <person name="Jiang J."/>
            <person name="Leong S.A."/>
            <person name="Iwama H."/>
            <person name="Gojobori T."/>
            <person name="Itoh T."/>
            <person name="Niimura Y."/>
            <person name="Fujii Y."/>
            <person name="Habara T."/>
            <person name="Sakai H."/>
            <person name="Sato Y."/>
            <person name="Wilson G."/>
            <person name="Kumar K."/>
            <person name="McCouch S."/>
            <person name="Juretic N."/>
            <person name="Hoen D."/>
            <person name="Wright S."/>
            <person name="Bruskiewich R."/>
            <person name="Bureau T."/>
            <person name="Miyao A."/>
            <person name="Hirochika H."/>
            <person name="Nishikawa T."/>
            <person name="Kadowaki K."/>
            <person name="Sugiura M."/>
            <person name="Burr B."/>
            <person name="Sasaki T."/>
        </authorList>
    </citation>
    <scope>NUCLEOTIDE SEQUENCE [LARGE SCALE GENOMIC DNA]</scope>
    <source>
        <strain evidence="4">cv. Nipponbare</strain>
    </source>
</reference>
<dbReference type="Proteomes" id="UP000000763">
    <property type="component" value="Chromosome 7"/>
</dbReference>
<reference evidence="4" key="4">
    <citation type="journal article" date="2008" name="Nucleic Acids Res.">
        <title>The rice annotation project database (RAP-DB): 2008 update.</title>
        <authorList>
            <consortium name="The rice annotation project (RAP)"/>
        </authorList>
    </citation>
    <scope>GENOME REANNOTATION</scope>
    <source>
        <strain evidence="4">cv. Nipponbare</strain>
    </source>
</reference>
<sequence>MLDDRDRGRGKPIKASPIASSFHSPNQNLAILNKNRTPRVSLSHSPSHPDDQVPFLTSQTWPTYSPYHSLAICGSHHLLRTVKHVLKSQRRQTFRNGGSSIFLCSDFRADGGAASKKKGFGVDEGEGAPVVDRLGEGVDKDSGVAAKPVRAAPRRGDVPSGGDSGERERERGVAGARFRAGGGVPSGGDGGEREERRELGSEGVVASQAAATGDLARRQRRRERGAARARRRRATAAAWIRGPHGLRTPGSSSRPPLPRSSSQAAATAVVYAVSPNPRRPPLPPRCLRWCGVSGERGEKKRKGREEG</sequence>
<feature type="region of interest" description="Disordered" evidence="1">
    <location>
        <begin position="126"/>
        <end position="307"/>
    </location>
</feature>
<accession>Q8LHW7</accession>
<name>Q8LHW7_ORYSJ</name>
<feature type="compositionally biased region" description="Basic and acidic residues" evidence="1">
    <location>
        <begin position="295"/>
        <end position="307"/>
    </location>
</feature>
<reference evidence="3" key="2">
    <citation type="submission" date="2002-05" db="EMBL/GenBank/DDBJ databases">
        <title>Oryza sativa nipponbare(GA3) genomic DNA, chromosome 7, BAC clone:OSJNBa0057M23.</title>
        <authorList>
            <person name="Sasaki T."/>
            <person name="Matsumoto T."/>
            <person name="Katayose Y."/>
        </authorList>
    </citation>
    <scope>NUCLEOTIDE SEQUENCE</scope>
</reference>
<protein>
    <submittedName>
        <fullName evidence="2">Uncharacterized protein</fullName>
    </submittedName>
</protein>
<dbReference type="EMBL" id="AP005165">
    <property type="protein sequence ID" value="BAD30950.1"/>
    <property type="molecule type" value="Genomic_DNA"/>
</dbReference>
<feature type="compositionally biased region" description="Low complexity" evidence="1">
    <location>
        <begin position="235"/>
        <end position="262"/>
    </location>
</feature>